<reference evidence="6" key="1">
    <citation type="submission" date="2010-07" db="EMBL/GenBank/DDBJ databases">
        <title>The genome sequence of Gaeumannomyces graminis var. tritici strain R3-111a-1.</title>
        <authorList>
            <consortium name="The Broad Institute Genome Sequencing Platform"/>
            <person name="Ma L.-J."/>
            <person name="Dead R."/>
            <person name="Young S."/>
            <person name="Zeng Q."/>
            <person name="Koehrsen M."/>
            <person name="Alvarado L."/>
            <person name="Berlin A."/>
            <person name="Chapman S.B."/>
            <person name="Chen Z."/>
            <person name="Freedman E."/>
            <person name="Gellesch M."/>
            <person name="Goldberg J."/>
            <person name="Griggs A."/>
            <person name="Gujja S."/>
            <person name="Heilman E.R."/>
            <person name="Heiman D."/>
            <person name="Hepburn T."/>
            <person name="Howarth C."/>
            <person name="Jen D."/>
            <person name="Larson L."/>
            <person name="Mehta T."/>
            <person name="Neiman D."/>
            <person name="Pearson M."/>
            <person name="Roberts A."/>
            <person name="Saif S."/>
            <person name="Shea T."/>
            <person name="Shenoy N."/>
            <person name="Sisk P."/>
            <person name="Stolte C."/>
            <person name="Sykes S."/>
            <person name="Walk T."/>
            <person name="White J."/>
            <person name="Yandava C."/>
            <person name="Haas B."/>
            <person name="Nusbaum C."/>
            <person name="Birren B."/>
        </authorList>
    </citation>
    <scope>NUCLEOTIDE SEQUENCE [LARGE SCALE GENOMIC DNA]</scope>
    <source>
        <strain evidence="6">R3-111a-1</strain>
    </source>
</reference>
<dbReference type="GeneID" id="20347612"/>
<evidence type="ECO:0000256" key="2">
    <source>
        <dbReference type="ARBA" id="ARBA00023002"/>
    </source>
</evidence>
<organism evidence="4">
    <name type="scientific">Gaeumannomyces tritici (strain R3-111a-1)</name>
    <name type="common">Wheat and barley take-all root rot fungus</name>
    <name type="synonym">Gaeumannomyces graminis var. tritici</name>
    <dbReference type="NCBI Taxonomy" id="644352"/>
    <lineage>
        <taxon>Eukaryota</taxon>
        <taxon>Fungi</taxon>
        <taxon>Dikarya</taxon>
        <taxon>Ascomycota</taxon>
        <taxon>Pezizomycotina</taxon>
        <taxon>Sordariomycetes</taxon>
        <taxon>Sordariomycetidae</taxon>
        <taxon>Magnaporthales</taxon>
        <taxon>Magnaporthaceae</taxon>
        <taxon>Gaeumannomyces</taxon>
    </lineage>
</organism>
<dbReference type="InterPro" id="IPR036291">
    <property type="entry name" value="NAD(P)-bd_dom_sf"/>
</dbReference>
<dbReference type="InterPro" id="IPR008030">
    <property type="entry name" value="NmrA-like"/>
</dbReference>
<evidence type="ECO:0000313" key="6">
    <source>
        <dbReference type="Proteomes" id="UP000006039"/>
    </source>
</evidence>
<dbReference type="InterPro" id="IPR051609">
    <property type="entry name" value="NmrA/Isoflavone_reductase-like"/>
</dbReference>
<dbReference type="Gene3D" id="3.40.50.720">
    <property type="entry name" value="NAD(P)-binding Rossmann-like Domain"/>
    <property type="match status" value="1"/>
</dbReference>
<dbReference type="OrthoDB" id="5283654at2759"/>
<dbReference type="PANTHER" id="PTHR47706">
    <property type="entry name" value="NMRA-LIKE FAMILY PROTEIN"/>
    <property type="match status" value="1"/>
</dbReference>
<reference evidence="5" key="5">
    <citation type="submission" date="2018-04" db="UniProtKB">
        <authorList>
            <consortium name="EnsemblFungi"/>
        </authorList>
    </citation>
    <scope>IDENTIFICATION</scope>
    <source>
        <strain evidence="5">R3-111a-1</strain>
    </source>
</reference>
<reference evidence="4" key="2">
    <citation type="submission" date="2010-07" db="EMBL/GenBank/DDBJ databases">
        <authorList>
            <consortium name="The Broad Institute Genome Sequencing Platform"/>
            <consortium name="Broad Institute Genome Sequencing Center for Infectious Disease"/>
            <person name="Ma L.-J."/>
            <person name="Dead R."/>
            <person name="Young S."/>
            <person name="Zeng Q."/>
            <person name="Koehrsen M."/>
            <person name="Alvarado L."/>
            <person name="Berlin A."/>
            <person name="Chapman S.B."/>
            <person name="Chen Z."/>
            <person name="Freedman E."/>
            <person name="Gellesch M."/>
            <person name="Goldberg J."/>
            <person name="Griggs A."/>
            <person name="Gujja S."/>
            <person name="Heilman E.R."/>
            <person name="Heiman D."/>
            <person name="Hepburn T."/>
            <person name="Howarth C."/>
            <person name="Jen D."/>
            <person name="Larson L."/>
            <person name="Mehta T."/>
            <person name="Neiman D."/>
            <person name="Pearson M."/>
            <person name="Roberts A."/>
            <person name="Saif S."/>
            <person name="Shea T."/>
            <person name="Shenoy N."/>
            <person name="Sisk P."/>
            <person name="Stolte C."/>
            <person name="Sykes S."/>
            <person name="Walk T."/>
            <person name="White J."/>
            <person name="Yandava C."/>
            <person name="Haas B."/>
            <person name="Nusbaum C."/>
            <person name="Birren B."/>
        </authorList>
    </citation>
    <scope>NUCLEOTIDE SEQUENCE</scope>
    <source>
        <strain evidence="4">R3-111a-1</strain>
    </source>
</reference>
<sequence>MAASGILVIGAGELGSAVLEALVSHPQRRGAKISVMLRPESIKNKPETAAAVRALGADIEPCDFQDQSVEALAKVFARYHTVVVCVGFGMPDGTQLRLARAALAAGVAKFVPWQFGCDYEAIGRGSVMKLFDEQLDVRDLLRQQDKTDWLIASTGLFTSFLFLPSFGVVDAPAGVLRALGSWDNRITLTMPRDVGRMTAEALFVPPAGNIVHIAGDTMSYKQIADMMEELCPSRAWRRELWDLEALHKRLESSPDDINLKYQIMFGAGKGVGWDKESTLNVQRGLEMTNVRQYIAEHPGVFQRSPTCTKTLLTPAYLPSLRSVR</sequence>
<gene>
    <name evidence="5" type="primary">20347612</name>
    <name evidence="4" type="ORF">GGTG_07154</name>
</gene>
<dbReference type="EnsemblFungi" id="EJT77242">
    <property type="protein sequence ID" value="EJT77242"/>
    <property type="gene ID" value="GGTG_07154"/>
</dbReference>
<dbReference type="EMBL" id="GL385397">
    <property type="protein sequence ID" value="EJT77242.1"/>
    <property type="molecule type" value="Genomic_DNA"/>
</dbReference>
<dbReference type="AlphaFoldDB" id="J3P0V8"/>
<evidence type="ECO:0000313" key="4">
    <source>
        <dbReference type="EMBL" id="EJT77242.1"/>
    </source>
</evidence>
<evidence type="ECO:0000256" key="1">
    <source>
        <dbReference type="ARBA" id="ARBA00022857"/>
    </source>
</evidence>
<keyword evidence="6" id="KW-1185">Reference proteome</keyword>
<name>J3P0V8_GAET3</name>
<evidence type="ECO:0000313" key="5">
    <source>
        <dbReference type="EnsemblFungi" id="EJT77242"/>
    </source>
</evidence>
<evidence type="ECO:0000259" key="3">
    <source>
        <dbReference type="Pfam" id="PF05368"/>
    </source>
</evidence>
<dbReference type="Proteomes" id="UP000006039">
    <property type="component" value="Unassembled WGS sequence"/>
</dbReference>
<accession>J3P0V8</accession>
<dbReference type="eggNOG" id="ENOG502QPPB">
    <property type="taxonomic scope" value="Eukaryota"/>
</dbReference>
<dbReference type="SUPFAM" id="SSF51735">
    <property type="entry name" value="NAD(P)-binding Rossmann-fold domains"/>
    <property type="match status" value="1"/>
</dbReference>
<dbReference type="RefSeq" id="XP_009223242.1">
    <property type="nucleotide sequence ID" value="XM_009224978.1"/>
</dbReference>
<keyword evidence="2" id="KW-0560">Oxidoreductase</keyword>
<dbReference type="HOGENOM" id="CLU_059949_0_0_1"/>
<dbReference type="PANTHER" id="PTHR47706:SF6">
    <property type="entry name" value="NMRA-LIKE FAMILY PROTEIN (AFU_ORTHOLOGUE AFUA_6G00280)"/>
    <property type="match status" value="1"/>
</dbReference>
<keyword evidence="1" id="KW-0521">NADP</keyword>
<proteinExistence type="predicted"/>
<feature type="domain" description="NmrA-like" evidence="3">
    <location>
        <begin position="4"/>
        <end position="229"/>
    </location>
</feature>
<protein>
    <recommendedName>
        <fullName evidence="3">NmrA-like domain-containing protein</fullName>
    </recommendedName>
</protein>
<reference evidence="5" key="4">
    <citation type="journal article" date="2015" name="G3 (Bethesda)">
        <title>Genome sequences of three phytopathogenic species of the Magnaporthaceae family of fungi.</title>
        <authorList>
            <person name="Okagaki L.H."/>
            <person name="Nunes C.C."/>
            <person name="Sailsbery J."/>
            <person name="Clay B."/>
            <person name="Brown D."/>
            <person name="John T."/>
            <person name="Oh Y."/>
            <person name="Young N."/>
            <person name="Fitzgerald M."/>
            <person name="Haas B.J."/>
            <person name="Zeng Q."/>
            <person name="Young S."/>
            <person name="Adiconis X."/>
            <person name="Fan L."/>
            <person name="Levin J.Z."/>
            <person name="Mitchell T.K."/>
            <person name="Okubara P.A."/>
            <person name="Farman M.L."/>
            <person name="Kohn L.M."/>
            <person name="Birren B."/>
            <person name="Ma L.-J."/>
            <person name="Dean R.A."/>
        </authorList>
    </citation>
    <scope>NUCLEOTIDE SEQUENCE</scope>
    <source>
        <strain evidence="5">R3-111a-1</strain>
    </source>
</reference>
<dbReference type="Pfam" id="PF05368">
    <property type="entry name" value="NmrA"/>
    <property type="match status" value="1"/>
</dbReference>
<dbReference type="VEuPathDB" id="FungiDB:GGTG_07154"/>
<reference evidence="4" key="3">
    <citation type="submission" date="2010-09" db="EMBL/GenBank/DDBJ databases">
        <title>Annotation of Gaeumannomyces graminis var. tritici R3-111a-1.</title>
        <authorList>
            <consortium name="The Broad Institute Genome Sequencing Platform"/>
            <person name="Ma L.-J."/>
            <person name="Dead R."/>
            <person name="Young S.K."/>
            <person name="Zeng Q."/>
            <person name="Gargeya S."/>
            <person name="Fitzgerald M."/>
            <person name="Haas B."/>
            <person name="Abouelleil A."/>
            <person name="Alvarado L."/>
            <person name="Arachchi H.M."/>
            <person name="Berlin A."/>
            <person name="Brown A."/>
            <person name="Chapman S.B."/>
            <person name="Chen Z."/>
            <person name="Dunbar C."/>
            <person name="Freedman E."/>
            <person name="Gearin G."/>
            <person name="Gellesch M."/>
            <person name="Goldberg J."/>
            <person name="Griggs A."/>
            <person name="Gujja S."/>
            <person name="Heiman D."/>
            <person name="Howarth C."/>
            <person name="Larson L."/>
            <person name="Lui A."/>
            <person name="MacDonald P.J.P."/>
            <person name="Mehta T."/>
            <person name="Montmayeur A."/>
            <person name="Murphy C."/>
            <person name="Neiman D."/>
            <person name="Pearson M."/>
            <person name="Priest M."/>
            <person name="Roberts A."/>
            <person name="Saif S."/>
            <person name="Shea T."/>
            <person name="Shenoy N."/>
            <person name="Sisk P."/>
            <person name="Stolte C."/>
            <person name="Sykes S."/>
            <person name="Yandava C."/>
            <person name="Wortman J."/>
            <person name="Nusbaum C."/>
            <person name="Birren B."/>
        </authorList>
    </citation>
    <scope>NUCLEOTIDE SEQUENCE</scope>
    <source>
        <strain evidence="4">R3-111a-1</strain>
    </source>
</reference>
<dbReference type="GO" id="GO:0016491">
    <property type="term" value="F:oxidoreductase activity"/>
    <property type="evidence" value="ECO:0007669"/>
    <property type="project" value="UniProtKB-KW"/>
</dbReference>
<dbReference type="InterPro" id="IPR045312">
    <property type="entry name" value="PCBER-like"/>
</dbReference>
<dbReference type="CDD" id="cd05259">
    <property type="entry name" value="PCBER_SDR_a"/>
    <property type="match status" value="1"/>
</dbReference>
<dbReference type="STRING" id="644352.J3P0V8"/>
<dbReference type="Gene3D" id="3.90.25.10">
    <property type="entry name" value="UDP-galactose 4-epimerase, domain 1"/>
    <property type="match status" value="1"/>
</dbReference>